<proteinExistence type="predicted"/>
<reference evidence="1" key="1">
    <citation type="submission" date="2018-05" db="EMBL/GenBank/DDBJ databases">
        <authorList>
            <person name="Lanie J.A."/>
            <person name="Ng W.-L."/>
            <person name="Kazmierczak K.M."/>
            <person name="Andrzejewski T.M."/>
            <person name="Davidsen T.M."/>
            <person name="Wayne K.J."/>
            <person name="Tettelin H."/>
            <person name="Glass J.I."/>
            <person name="Rusch D."/>
            <person name="Podicherti R."/>
            <person name="Tsui H.-C.T."/>
            <person name="Winkler M.E."/>
        </authorList>
    </citation>
    <scope>NUCLEOTIDE SEQUENCE</scope>
</reference>
<protein>
    <submittedName>
        <fullName evidence="1">Uncharacterized protein</fullName>
    </submittedName>
</protein>
<accession>A0A382KCP2</accession>
<organism evidence="1">
    <name type="scientific">marine metagenome</name>
    <dbReference type="NCBI Taxonomy" id="408172"/>
    <lineage>
        <taxon>unclassified sequences</taxon>
        <taxon>metagenomes</taxon>
        <taxon>ecological metagenomes</taxon>
    </lineage>
</organism>
<feature type="non-terminal residue" evidence="1">
    <location>
        <position position="23"/>
    </location>
</feature>
<feature type="non-terminal residue" evidence="1">
    <location>
        <position position="1"/>
    </location>
</feature>
<sequence length="23" mass="2167">VPVGYGTSVAIGSSSVSVKSATN</sequence>
<gene>
    <name evidence="1" type="ORF">METZ01_LOCUS274803</name>
</gene>
<evidence type="ECO:0000313" key="1">
    <source>
        <dbReference type="EMBL" id="SVC21949.1"/>
    </source>
</evidence>
<name>A0A382KCP2_9ZZZZ</name>
<dbReference type="EMBL" id="UINC01079698">
    <property type="protein sequence ID" value="SVC21949.1"/>
    <property type="molecule type" value="Genomic_DNA"/>
</dbReference>
<dbReference type="AlphaFoldDB" id="A0A382KCP2"/>